<reference evidence="6 7" key="1">
    <citation type="submission" date="2024-02" db="EMBL/GenBank/DDBJ databases">
        <title>A draft genome for the cacao thread blight pathogen Marasmius crinis-equi.</title>
        <authorList>
            <person name="Cohen S.P."/>
            <person name="Baruah I.K."/>
            <person name="Amoako-Attah I."/>
            <person name="Bukari Y."/>
            <person name="Meinhardt L.W."/>
            <person name="Bailey B.A."/>
        </authorList>
    </citation>
    <scope>NUCLEOTIDE SEQUENCE [LARGE SCALE GENOMIC DNA]</scope>
    <source>
        <strain evidence="6 7">GH-76</strain>
    </source>
</reference>
<evidence type="ECO:0000256" key="4">
    <source>
        <dbReference type="ARBA" id="ARBA00022679"/>
    </source>
</evidence>
<dbReference type="PANTHER" id="PTHR42790:SF19">
    <property type="entry name" value="KYNURENINE_ALPHA-AMINOADIPATE AMINOTRANSFERASE, MITOCHONDRIAL"/>
    <property type="match status" value="1"/>
</dbReference>
<sequence length="174" mass="19111">MSATHSDGVPVLVDAIDNTKTSTGPIKCRPETYYAQFLTEDAIQRKPSASEYWIRQGRLSSDLRTILIHNLFPLEQTPGIISLLAGKPNVSTFPFLELSFTARDAHRPTDDKSDVSVSITGPLLSQALQYGATPGINGLLSWFEKLQERVHGRKAVGEGWRISIGCGSRELVSK</sequence>
<protein>
    <submittedName>
        <fullName evidence="6">Uncharacterized protein</fullName>
    </submittedName>
</protein>
<dbReference type="EMBL" id="JBAHYK010002529">
    <property type="protein sequence ID" value="KAL0564885.1"/>
    <property type="molecule type" value="Genomic_DNA"/>
</dbReference>
<dbReference type="Gene3D" id="3.40.640.10">
    <property type="entry name" value="Type I PLP-dependent aspartate aminotransferase-like (Major domain)"/>
    <property type="match status" value="1"/>
</dbReference>
<evidence type="ECO:0000256" key="3">
    <source>
        <dbReference type="ARBA" id="ARBA00022576"/>
    </source>
</evidence>
<accession>A0ABR3EPR9</accession>
<evidence type="ECO:0000256" key="5">
    <source>
        <dbReference type="ARBA" id="ARBA00022898"/>
    </source>
</evidence>
<dbReference type="InterPro" id="IPR015421">
    <property type="entry name" value="PyrdxlP-dep_Trfase_major"/>
</dbReference>
<evidence type="ECO:0000256" key="1">
    <source>
        <dbReference type="ARBA" id="ARBA00001933"/>
    </source>
</evidence>
<organism evidence="6 7">
    <name type="scientific">Marasmius crinis-equi</name>
    <dbReference type="NCBI Taxonomy" id="585013"/>
    <lineage>
        <taxon>Eukaryota</taxon>
        <taxon>Fungi</taxon>
        <taxon>Dikarya</taxon>
        <taxon>Basidiomycota</taxon>
        <taxon>Agaricomycotina</taxon>
        <taxon>Agaricomycetes</taxon>
        <taxon>Agaricomycetidae</taxon>
        <taxon>Agaricales</taxon>
        <taxon>Marasmiineae</taxon>
        <taxon>Marasmiaceae</taxon>
        <taxon>Marasmius</taxon>
    </lineage>
</organism>
<comment type="caution">
    <text evidence="6">The sequence shown here is derived from an EMBL/GenBank/DDBJ whole genome shotgun (WGS) entry which is preliminary data.</text>
</comment>
<keyword evidence="3" id="KW-0032">Aminotransferase</keyword>
<proteinExistence type="inferred from homology"/>
<name>A0ABR3EPR9_9AGAR</name>
<feature type="non-terminal residue" evidence="6">
    <location>
        <position position="174"/>
    </location>
</feature>
<gene>
    <name evidence="6" type="ORF">V5O48_017148</name>
</gene>
<evidence type="ECO:0000313" key="6">
    <source>
        <dbReference type="EMBL" id="KAL0564885.1"/>
    </source>
</evidence>
<keyword evidence="7" id="KW-1185">Reference proteome</keyword>
<evidence type="ECO:0000256" key="2">
    <source>
        <dbReference type="ARBA" id="ARBA00007441"/>
    </source>
</evidence>
<dbReference type="Proteomes" id="UP001465976">
    <property type="component" value="Unassembled WGS sequence"/>
</dbReference>
<comment type="similarity">
    <text evidence="2">Belongs to the class-I pyridoxal-phosphate-dependent aminotransferase family.</text>
</comment>
<keyword evidence="5" id="KW-0663">Pyridoxal phosphate</keyword>
<dbReference type="PANTHER" id="PTHR42790">
    <property type="entry name" value="AMINOTRANSFERASE"/>
    <property type="match status" value="1"/>
</dbReference>
<dbReference type="InterPro" id="IPR050859">
    <property type="entry name" value="Class-I_PLP-dep_aminotransf"/>
</dbReference>
<comment type="cofactor">
    <cofactor evidence="1">
        <name>pyridoxal 5'-phosphate</name>
        <dbReference type="ChEBI" id="CHEBI:597326"/>
    </cofactor>
</comment>
<keyword evidence="4" id="KW-0808">Transferase</keyword>
<evidence type="ECO:0000313" key="7">
    <source>
        <dbReference type="Proteomes" id="UP001465976"/>
    </source>
</evidence>